<accession>A0A5P2BN44</accession>
<proteinExistence type="predicted"/>
<evidence type="ECO:0000259" key="1">
    <source>
        <dbReference type="Pfam" id="PF13649"/>
    </source>
</evidence>
<dbReference type="Proteomes" id="UP000323046">
    <property type="component" value="Chromosome"/>
</dbReference>
<reference evidence="2 3" key="1">
    <citation type="submission" date="2018-05" db="EMBL/GenBank/DDBJ databases">
        <title>Streptomyces venezuelae.</title>
        <authorList>
            <person name="Kim W."/>
            <person name="Lee N."/>
            <person name="Cho B.-K."/>
        </authorList>
    </citation>
    <scope>NUCLEOTIDE SEQUENCE [LARGE SCALE GENOMIC DNA]</scope>
    <source>
        <strain evidence="2 3">ATCC 14583</strain>
    </source>
</reference>
<gene>
    <name evidence="2" type="ORF">DEJ47_30405</name>
</gene>
<dbReference type="GO" id="GO:0032259">
    <property type="term" value="P:methylation"/>
    <property type="evidence" value="ECO:0007669"/>
    <property type="project" value="UniProtKB-KW"/>
</dbReference>
<dbReference type="Pfam" id="PF13649">
    <property type="entry name" value="Methyltransf_25"/>
    <property type="match status" value="1"/>
</dbReference>
<evidence type="ECO:0000313" key="3">
    <source>
        <dbReference type="Proteomes" id="UP000323046"/>
    </source>
</evidence>
<evidence type="ECO:0000313" key="2">
    <source>
        <dbReference type="EMBL" id="QES31854.1"/>
    </source>
</evidence>
<keyword evidence="3" id="KW-1185">Reference proteome</keyword>
<dbReference type="InterPro" id="IPR041698">
    <property type="entry name" value="Methyltransf_25"/>
</dbReference>
<keyword evidence="2" id="KW-0489">Methyltransferase</keyword>
<organism evidence="2 3">
    <name type="scientific">Streptomyces venezuelae</name>
    <dbReference type="NCBI Taxonomy" id="54571"/>
    <lineage>
        <taxon>Bacteria</taxon>
        <taxon>Bacillati</taxon>
        <taxon>Actinomycetota</taxon>
        <taxon>Actinomycetes</taxon>
        <taxon>Kitasatosporales</taxon>
        <taxon>Streptomycetaceae</taxon>
        <taxon>Streptomyces</taxon>
    </lineage>
</organism>
<keyword evidence="2" id="KW-0808">Transferase</keyword>
<dbReference type="Gene3D" id="3.40.50.150">
    <property type="entry name" value="Vaccinia Virus protein VP39"/>
    <property type="match status" value="1"/>
</dbReference>
<dbReference type="OrthoDB" id="4150581at2"/>
<feature type="domain" description="Methyltransferase" evidence="1">
    <location>
        <begin position="32"/>
        <end position="141"/>
    </location>
</feature>
<dbReference type="InterPro" id="IPR029063">
    <property type="entry name" value="SAM-dependent_MTases_sf"/>
</dbReference>
<dbReference type="EMBL" id="CP029193">
    <property type="protein sequence ID" value="QES31854.1"/>
    <property type="molecule type" value="Genomic_DNA"/>
</dbReference>
<dbReference type="GO" id="GO:0008168">
    <property type="term" value="F:methyltransferase activity"/>
    <property type="evidence" value="ECO:0007669"/>
    <property type="project" value="UniProtKB-KW"/>
</dbReference>
<dbReference type="AlphaFoldDB" id="A0A5P2BN44"/>
<dbReference type="CDD" id="cd02440">
    <property type="entry name" value="AdoMet_MTases"/>
    <property type="match status" value="1"/>
</dbReference>
<sequence>MTSGYYDYARYARALATELADGTDQPVDGTDVLELGVGTGLVCEALLDLVPASVRLTGIDHTAAMLARARARSGLRGRVRLLAQDILAPDLPGGFAAAYSVGGIWLFLRDRDGLRLGSHLPDDEDNVKGLENLAEVLRPGGCLLLAVQDAHRPFRRPLPGGLVYAQDVRDHGNGRITKDYCVLRDDTVLAHQRSVYRLYAEDDANRLLERCRFARAGTDPDGLFRRYVRT</sequence>
<dbReference type="SUPFAM" id="SSF53335">
    <property type="entry name" value="S-adenosyl-L-methionine-dependent methyltransferases"/>
    <property type="match status" value="1"/>
</dbReference>
<name>A0A5P2BN44_STRVZ</name>
<protein>
    <submittedName>
        <fullName evidence="2">Class I SAM-dependent methyltransferase</fullName>
    </submittedName>
</protein>